<dbReference type="RefSeq" id="WP_194698683.1">
    <property type="nucleotide sequence ID" value="NZ_JADKPO010000061.1"/>
</dbReference>
<keyword evidence="3" id="KW-1185">Reference proteome</keyword>
<proteinExistence type="predicted"/>
<dbReference type="AlphaFoldDB" id="A0A930VN18"/>
<accession>A0A930VN18</accession>
<keyword evidence="1" id="KW-0472">Membrane</keyword>
<gene>
    <name evidence="2" type="ORF">ISU10_22440</name>
</gene>
<feature type="transmembrane region" description="Helical" evidence="1">
    <location>
        <begin position="63"/>
        <end position="82"/>
    </location>
</feature>
<dbReference type="Gene3D" id="1.20.1280.290">
    <property type="match status" value="1"/>
</dbReference>
<feature type="transmembrane region" description="Helical" evidence="1">
    <location>
        <begin position="37"/>
        <end position="57"/>
    </location>
</feature>
<evidence type="ECO:0000313" key="3">
    <source>
        <dbReference type="Proteomes" id="UP000660668"/>
    </source>
</evidence>
<dbReference type="EMBL" id="JADKPO010000061">
    <property type="protein sequence ID" value="MBF4770539.1"/>
    <property type="molecule type" value="Genomic_DNA"/>
</dbReference>
<feature type="transmembrane region" description="Helical" evidence="1">
    <location>
        <begin position="6"/>
        <end position="25"/>
    </location>
</feature>
<protein>
    <submittedName>
        <fullName evidence="2">Uncharacterized protein</fullName>
    </submittedName>
</protein>
<dbReference type="Proteomes" id="UP000660668">
    <property type="component" value="Unassembled WGS sequence"/>
</dbReference>
<keyword evidence="1" id="KW-1133">Transmembrane helix</keyword>
<evidence type="ECO:0000256" key="1">
    <source>
        <dbReference type="SAM" id="Phobius"/>
    </source>
</evidence>
<organism evidence="2 3">
    <name type="scientific">Nocardioides agariphilus</name>
    <dbReference type="NCBI Taxonomy" id="433664"/>
    <lineage>
        <taxon>Bacteria</taxon>
        <taxon>Bacillati</taxon>
        <taxon>Actinomycetota</taxon>
        <taxon>Actinomycetes</taxon>
        <taxon>Propionibacteriales</taxon>
        <taxon>Nocardioidaceae</taxon>
        <taxon>Nocardioides</taxon>
    </lineage>
</organism>
<sequence>MHTLPLVAGFVSTIIFAASTLPMLLKARRTHDLSSYSLGNILLANAGNAVHSVYVFSLPPGPLWLLHSFYLASTGTMLLWYVRYAEPGARAPLRVEEVALAAAG</sequence>
<reference evidence="2" key="1">
    <citation type="submission" date="2020-11" db="EMBL/GenBank/DDBJ databases">
        <title>Nocardioides cynanchi sp. nov., isolated from soil of rhizosphere of Cynanchum wilfordii.</title>
        <authorList>
            <person name="Lee J.-S."/>
            <person name="Suh M.K."/>
            <person name="Kim J.-S."/>
        </authorList>
    </citation>
    <scope>NUCLEOTIDE SEQUENCE</scope>
    <source>
        <strain evidence="2">KCTC 19276</strain>
    </source>
</reference>
<comment type="caution">
    <text evidence="2">The sequence shown here is derived from an EMBL/GenBank/DDBJ whole genome shotgun (WGS) entry which is preliminary data.</text>
</comment>
<keyword evidence="1" id="KW-0812">Transmembrane</keyword>
<name>A0A930VN18_9ACTN</name>
<evidence type="ECO:0000313" key="2">
    <source>
        <dbReference type="EMBL" id="MBF4770539.1"/>
    </source>
</evidence>